<dbReference type="GO" id="GO:0003714">
    <property type="term" value="F:transcription corepressor activity"/>
    <property type="evidence" value="ECO:0007669"/>
    <property type="project" value="TreeGrafter"/>
</dbReference>
<evidence type="ECO:0000313" key="5">
    <source>
        <dbReference type="EMBL" id="MDE49899.1"/>
    </source>
</evidence>
<dbReference type="InterPro" id="IPR004127">
    <property type="entry name" value="Prefoldin_subunit_alpha"/>
</dbReference>
<sequence length="170" mass="19802">MMSLQPKVQELAPSPGPSTSRMAKDGADENAKKDTLSRLVEKQLEEIDAISGKIELWTQYRDDYSKLKKLIDKMQDRVRHPHRVPIAGTKLAFVDGHIVHVNELYVLLGDNYFALRSARQSNKIIDRRLTEIQRNLKMSEEAKKKTEDWLKATEEHRREKEEFVEIIETM</sequence>
<name>A0A6G1SHR2_9ACAR</name>
<protein>
    <submittedName>
        <fullName evidence="5">Unconventional prefoldin RPB5 interactor</fullName>
    </submittedName>
</protein>
<dbReference type="Gene3D" id="1.10.287.370">
    <property type="match status" value="1"/>
</dbReference>
<dbReference type="SUPFAM" id="SSF46579">
    <property type="entry name" value="Prefoldin"/>
    <property type="match status" value="1"/>
</dbReference>
<dbReference type="PANTHER" id="PTHR15111:SF0">
    <property type="entry name" value="UNCONVENTIONAL PREFOLDIN RPB5 INTERACTOR 1"/>
    <property type="match status" value="1"/>
</dbReference>
<evidence type="ECO:0000256" key="4">
    <source>
        <dbReference type="SAM" id="MobiDB-lite"/>
    </source>
</evidence>
<dbReference type="InterPro" id="IPR052255">
    <property type="entry name" value="RNA_pol_II_subunit5-mediator"/>
</dbReference>
<dbReference type="CDD" id="cd23159">
    <property type="entry name" value="Prefoldin_URI1"/>
    <property type="match status" value="1"/>
</dbReference>
<proteinExistence type="inferred from homology"/>
<dbReference type="PANTHER" id="PTHR15111">
    <property type="entry name" value="RNA POLYMERASE II SUBUNIT 5-MEDIATING PROTEIN NNX3"/>
    <property type="match status" value="1"/>
</dbReference>
<gene>
    <name evidence="5" type="primary">URI1</name>
    <name evidence="5" type="ORF">g.20503</name>
</gene>
<evidence type="ECO:0000256" key="1">
    <source>
        <dbReference type="ARBA" id="ARBA00004123"/>
    </source>
</evidence>
<comment type="subcellular location">
    <subcellularLocation>
        <location evidence="1">Nucleus</location>
    </subcellularLocation>
</comment>
<evidence type="ECO:0000256" key="2">
    <source>
        <dbReference type="ARBA" id="ARBA00023242"/>
    </source>
</evidence>
<dbReference type="AlphaFoldDB" id="A0A6G1SHR2"/>
<dbReference type="Pfam" id="PF02996">
    <property type="entry name" value="Prefoldin"/>
    <property type="match status" value="1"/>
</dbReference>
<comment type="similarity">
    <text evidence="3">Belongs to the RNA polymerase II subunit 5-mediating protein family.</text>
</comment>
<feature type="region of interest" description="Disordered" evidence="4">
    <location>
        <begin position="1"/>
        <end position="34"/>
    </location>
</feature>
<dbReference type="GO" id="GO:0003682">
    <property type="term" value="F:chromatin binding"/>
    <property type="evidence" value="ECO:0007669"/>
    <property type="project" value="TreeGrafter"/>
</dbReference>
<dbReference type="GO" id="GO:0005634">
    <property type="term" value="C:nucleus"/>
    <property type="evidence" value="ECO:0007669"/>
    <property type="project" value="UniProtKB-SubCell"/>
</dbReference>
<feature type="compositionally biased region" description="Basic and acidic residues" evidence="4">
    <location>
        <begin position="22"/>
        <end position="34"/>
    </location>
</feature>
<evidence type="ECO:0000256" key="3">
    <source>
        <dbReference type="ARBA" id="ARBA00038295"/>
    </source>
</evidence>
<reference evidence="5" key="1">
    <citation type="submission" date="2018-10" db="EMBL/GenBank/DDBJ databases">
        <title>Transcriptome assembly of Aceria tosichella (Wheat curl mite) Type 2.</title>
        <authorList>
            <person name="Scully E.D."/>
            <person name="Geib S.M."/>
            <person name="Palmer N.A."/>
            <person name="Gupta A.K."/>
            <person name="Sarath G."/>
            <person name="Tatineni S."/>
        </authorList>
    </citation>
    <scope>NUCLEOTIDE SEQUENCE</scope>
    <source>
        <strain evidence="5">LincolnNE</strain>
    </source>
</reference>
<accession>A0A6G1SHR2</accession>
<organism evidence="5">
    <name type="scientific">Aceria tosichella</name>
    <name type="common">wheat curl mite</name>
    <dbReference type="NCBI Taxonomy" id="561515"/>
    <lineage>
        <taxon>Eukaryota</taxon>
        <taxon>Metazoa</taxon>
        <taxon>Ecdysozoa</taxon>
        <taxon>Arthropoda</taxon>
        <taxon>Chelicerata</taxon>
        <taxon>Arachnida</taxon>
        <taxon>Acari</taxon>
        <taxon>Acariformes</taxon>
        <taxon>Trombidiformes</taxon>
        <taxon>Prostigmata</taxon>
        <taxon>Eupodina</taxon>
        <taxon>Eriophyoidea</taxon>
        <taxon>Eriophyidae</taxon>
        <taxon>Eriophyinae</taxon>
        <taxon>Aceriini</taxon>
        <taxon>Aceria</taxon>
    </lineage>
</organism>
<dbReference type="GO" id="GO:0019212">
    <property type="term" value="F:phosphatase inhibitor activity"/>
    <property type="evidence" value="ECO:0007669"/>
    <property type="project" value="TreeGrafter"/>
</dbReference>
<dbReference type="EMBL" id="GGYP01005128">
    <property type="protein sequence ID" value="MDE49899.1"/>
    <property type="molecule type" value="Transcribed_RNA"/>
</dbReference>
<keyword evidence="2" id="KW-0539">Nucleus</keyword>
<dbReference type="InterPro" id="IPR009053">
    <property type="entry name" value="Prefoldin"/>
</dbReference>
<dbReference type="GO" id="GO:0000122">
    <property type="term" value="P:negative regulation of transcription by RNA polymerase II"/>
    <property type="evidence" value="ECO:0007669"/>
    <property type="project" value="TreeGrafter"/>
</dbReference>